<feature type="disulfide bond" evidence="11">
    <location>
        <begin position="406"/>
        <end position="424"/>
    </location>
</feature>
<keyword evidence="6 14" id="KW-1133">Transmembrane helix</keyword>
<dbReference type="EMBL" id="AP028918">
    <property type="protein sequence ID" value="BES99345.1"/>
    <property type="molecule type" value="Genomic_DNA"/>
</dbReference>
<feature type="disulfide bond" evidence="11">
    <location>
        <begin position="364"/>
        <end position="382"/>
    </location>
</feature>
<feature type="disulfide bond" evidence="11">
    <location>
        <begin position="293"/>
        <end position="308"/>
    </location>
</feature>
<feature type="disulfide bond" evidence="11">
    <location>
        <begin position="234"/>
        <end position="246"/>
    </location>
</feature>
<evidence type="ECO:0000256" key="4">
    <source>
        <dbReference type="ARBA" id="ARBA00022692"/>
    </source>
</evidence>
<feature type="disulfide bond" evidence="11">
    <location>
        <begin position="376"/>
        <end position="391"/>
    </location>
</feature>
<dbReference type="PROSITE" id="PS01209">
    <property type="entry name" value="LDLRA_1"/>
    <property type="match status" value="5"/>
</dbReference>
<feature type="repeat" description="LDL-receptor class B" evidence="12">
    <location>
        <begin position="696"/>
        <end position="739"/>
    </location>
</feature>
<dbReference type="Gene3D" id="4.10.400.10">
    <property type="entry name" value="Low-density Lipoprotein Receptor"/>
    <property type="match status" value="8"/>
</dbReference>
<evidence type="ECO:0000259" key="16">
    <source>
        <dbReference type="SMART" id="SM00181"/>
    </source>
</evidence>
<dbReference type="PROSITE" id="PS50068">
    <property type="entry name" value="LDLRA_2"/>
    <property type="match status" value="8"/>
</dbReference>
<dbReference type="InterPro" id="IPR000033">
    <property type="entry name" value="LDLR_classB_rpt"/>
</dbReference>
<evidence type="ECO:0000256" key="5">
    <source>
        <dbReference type="ARBA" id="ARBA00022737"/>
    </source>
</evidence>
<feature type="repeat" description="LDL-receptor class B" evidence="12">
    <location>
        <begin position="1271"/>
        <end position="1315"/>
    </location>
</feature>
<feature type="repeat" description="LDL-receptor class B" evidence="12">
    <location>
        <begin position="1229"/>
        <end position="1270"/>
    </location>
</feature>
<dbReference type="Pfam" id="PF07645">
    <property type="entry name" value="EGF_CA"/>
    <property type="match status" value="1"/>
</dbReference>
<feature type="disulfide bond" evidence="11">
    <location>
        <begin position="315"/>
        <end position="327"/>
    </location>
</feature>
<evidence type="ECO:0000256" key="1">
    <source>
        <dbReference type="ARBA" id="ARBA00004167"/>
    </source>
</evidence>
<protein>
    <submittedName>
        <fullName evidence="17">Low-density lipoprotein receptor repeat class B</fullName>
    </submittedName>
</protein>
<feature type="domain" description="EGF-like" evidence="16">
    <location>
        <begin position="1751"/>
        <end position="1784"/>
    </location>
</feature>
<reference evidence="17 18" key="1">
    <citation type="submission" date="2023-09" db="EMBL/GenBank/DDBJ databases">
        <title>Nesidiocoris tenuis whole genome shotgun sequence.</title>
        <authorList>
            <person name="Shibata T."/>
            <person name="Shimoda M."/>
            <person name="Kobayashi T."/>
            <person name="Uehara T."/>
        </authorList>
    </citation>
    <scope>NUCLEOTIDE SEQUENCE [LARGE SCALE GENOMIC DNA]</scope>
    <source>
        <strain evidence="17 18">Japan</strain>
    </source>
</reference>
<feature type="repeat" description="LDL-receptor class B" evidence="12">
    <location>
        <begin position="1316"/>
        <end position="1359"/>
    </location>
</feature>
<dbReference type="CDD" id="cd00054">
    <property type="entry name" value="EGF_CA"/>
    <property type="match status" value="1"/>
</dbReference>
<feature type="compositionally biased region" description="Basic and acidic residues" evidence="13">
    <location>
        <begin position="82"/>
        <end position="106"/>
    </location>
</feature>
<dbReference type="InterPro" id="IPR036055">
    <property type="entry name" value="LDL_receptor-like_sf"/>
</dbReference>
<dbReference type="InterPro" id="IPR002172">
    <property type="entry name" value="LDrepeatLR_classA_rpt"/>
</dbReference>
<gene>
    <name evidence="17" type="ORF">NTJ_12162</name>
</gene>
<evidence type="ECO:0000259" key="15">
    <source>
        <dbReference type="SMART" id="SM00179"/>
    </source>
</evidence>
<feature type="repeat" description="LDL-receptor class B" evidence="12">
    <location>
        <begin position="1003"/>
        <end position="1045"/>
    </location>
</feature>
<dbReference type="InterPro" id="IPR000742">
    <property type="entry name" value="EGF"/>
</dbReference>
<feature type="disulfide bond" evidence="11">
    <location>
        <begin position="334"/>
        <end position="349"/>
    </location>
</feature>
<keyword evidence="18" id="KW-1185">Reference proteome</keyword>
<feature type="disulfide bond" evidence="11">
    <location>
        <begin position="464"/>
        <end position="479"/>
    </location>
</feature>
<feature type="disulfide bond" evidence="11">
    <location>
        <begin position="213"/>
        <end position="228"/>
    </location>
</feature>
<feature type="repeat" description="LDL-receptor class B" evidence="12">
    <location>
        <begin position="740"/>
        <end position="782"/>
    </location>
</feature>
<dbReference type="Gene3D" id="2.10.25.10">
    <property type="entry name" value="Laminin"/>
    <property type="match status" value="3"/>
</dbReference>
<feature type="region of interest" description="Disordered" evidence="13">
    <location>
        <begin position="40"/>
        <end position="122"/>
    </location>
</feature>
<feature type="repeat" description="LDL-receptor class B" evidence="12">
    <location>
        <begin position="960"/>
        <end position="1002"/>
    </location>
</feature>
<dbReference type="PANTHER" id="PTHR46513:SF13">
    <property type="entry name" value="EGF-LIKE DOMAIN-CONTAINING PROTEIN"/>
    <property type="match status" value="1"/>
</dbReference>
<feature type="domain" description="EGF-like calcium-binding" evidence="15">
    <location>
        <begin position="830"/>
        <end position="868"/>
    </location>
</feature>
<evidence type="ECO:0000256" key="6">
    <source>
        <dbReference type="ARBA" id="ARBA00022989"/>
    </source>
</evidence>
<evidence type="ECO:0000256" key="7">
    <source>
        <dbReference type="ARBA" id="ARBA00023136"/>
    </source>
</evidence>
<dbReference type="Proteomes" id="UP001307889">
    <property type="component" value="Chromosome 10"/>
</dbReference>
<evidence type="ECO:0000256" key="13">
    <source>
        <dbReference type="SAM" id="MobiDB-lite"/>
    </source>
</evidence>
<dbReference type="InterPro" id="IPR018097">
    <property type="entry name" value="EGF_Ca-bd_CS"/>
</dbReference>
<evidence type="ECO:0000256" key="2">
    <source>
        <dbReference type="ARBA" id="ARBA00022536"/>
    </source>
</evidence>
<dbReference type="PRINTS" id="PR00261">
    <property type="entry name" value="LDLRECEPTOR"/>
</dbReference>
<feature type="repeat" description="LDL-receptor class B" evidence="12">
    <location>
        <begin position="610"/>
        <end position="652"/>
    </location>
</feature>
<keyword evidence="9 17" id="KW-0675">Receptor</keyword>
<feature type="disulfide bond" evidence="11">
    <location>
        <begin position="281"/>
        <end position="299"/>
    </location>
</feature>
<feature type="domain" description="EGF-like" evidence="16">
    <location>
        <begin position="831"/>
        <end position="868"/>
    </location>
</feature>
<feature type="domain" description="EGF-like" evidence="16">
    <location>
        <begin position="526"/>
        <end position="564"/>
    </location>
</feature>
<feature type="disulfide bond" evidence="11">
    <location>
        <begin position="322"/>
        <end position="340"/>
    </location>
</feature>
<dbReference type="SUPFAM" id="SSF57424">
    <property type="entry name" value="LDL receptor-like module"/>
    <property type="match status" value="8"/>
</dbReference>
<dbReference type="SMART" id="SM00192">
    <property type="entry name" value="LDLa"/>
    <property type="match status" value="8"/>
</dbReference>
<dbReference type="Pfam" id="PF00058">
    <property type="entry name" value="Ldl_recept_b"/>
    <property type="match status" value="10"/>
</dbReference>
<dbReference type="Pfam" id="PF14670">
    <property type="entry name" value="FXa_inhibition"/>
    <property type="match status" value="2"/>
</dbReference>
<dbReference type="PROSITE" id="PS51120">
    <property type="entry name" value="LDLRB"/>
    <property type="match status" value="12"/>
</dbReference>
<keyword evidence="2" id="KW-0245">EGF-like domain</keyword>
<comment type="subcellular location">
    <subcellularLocation>
        <location evidence="1">Membrane</location>
        <topology evidence="1">Single-pass membrane protein</topology>
    </subcellularLocation>
</comment>
<keyword evidence="3" id="KW-0254">Endocytosis</keyword>
<feature type="repeat" description="LDL-receptor class B" evidence="12">
    <location>
        <begin position="653"/>
        <end position="695"/>
    </location>
</feature>
<dbReference type="InterPro" id="IPR049883">
    <property type="entry name" value="NOTCH1_EGF-like"/>
</dbReference>
<dbReference type="SMART" id="SM00135">
    <property type="entry name" value="LY"/>
    <property type="match status" value="19"/>
</dbReference>
<feature type="domain" description="EGF-like calcium-binding" evidence="15">
    <location>
        <begin position="523"/>
        <end position="564"/>
    </location>
</feature>
<feature type="disulfide bond" evidence="11">
    <location>
        <begin position="357"/>
        <end position="369"/>
    </location>
</feature>
<proteinExistence type="predicted"/>
<feature type="repeat" description="LDL-receptor class B" evidence="12">
    <location>
        <begin position="917"/>
        <end position="959"/>
    </location>
</feature>
<feature type="domain" description="EGF-like" evidence="16">
    <location>
        <begin position="1448"/>
        <end position="1485"/>
    </location>
</feature>
<dbReference type="InterPro" id="IPR011042">
    <property type="entry name" value="6-blade_b-propeller_TolB-like"/>
</dbReference>
<evidence type="ECO:0000256" key="3">
    <source>
        <dbReference type="ARBA" id="ARBA00022583"/>
    </source>
</evidence>
<keyword evidence="8 11" id="KW-1015">Disulfide bond</keyword>
<feature type="transmembrane region" description="Helical" evidence="14">
    <location>
        <begin position="1819"/>
        <end position="1845"/>
    </location>
</feature>
<evidence type="ECO:0000256" key="12">
    <source>
        <dbReference type="PROSITE-ProRule" id="PRU00461"/>
    </source>
</evidence>
<dbReference type="InterPro" id="IPR001881">
    <property type="entry name" value="EGF-like_Ca-bd_dom"/>
</dbReference>
<feature type="domain" description="EGF-like" evidence="16">
    <location>
        <begin position="1142"/>
        <end position="1181"/>
    </location>
</feature>
<dbReference type="InterPro" id="IPR023415">
    <property type="entry name" value="LDLR_class-A_CS"/>
</dbReference>
<dbReference type="SUPFAM" id="SSF57196">
    <property type="entry name" value="EGF/Laminin"/>
    <property type="match status" value="5"/>
</dbReference>
<accession>A0ABN7B812</accession>
<feature type="disulfide bond" evidence="11">
    <location>
        <begin position="399"/>
        <end position="411"/>
    </location>
</feature>
<evidence type="ECO:0000313" key="18">
    <source>
        <dbReference type="Proteomes" id="UP001307889"/>
    </source>
</evidence>
<dbReference type="SMART" id="SM00179">
    <property type="entry name" value="EGF_CA"/>
    <property type="match status" value="2"/>
</dbReference>
<keyword evidence="10" id="KW-0325">Glycoprotein</keyword>
<evidence type="ECO:0000256" key="11">
    <source>
        <dbReference type="PROSITE-ProRule" id="PRU00124"/>
    </source>
</evidence>
<evidence type="ECO:0000256" key="8">
    <source>
        <dbReference type="ARBA" id="ARBA00023157"/>
    </source>
</evidence>
<name>A0ABN7B812_9HEMI</name>
<comment type="caution">
    <text evidence="11">Lacks conserved residue(s) required for the propagation of feature annotation.</text>
</comment>
<dbReference type="Gene3D" id="2.120.10.30">
    <property type="entry name" value="TolB, C-terminal domain"/>
    <property type="match status" value="4"/>
</dbReference>
<dbReference type="PROSITE" id="PS01187">
    <property type="entry name" value="EGF_CA"/>
    <property type="match status" value="1"/>
</dbReference>
<feature type="domain" description="EGF-like" evidence="16">
    <location>
        <begin position="484"/>
        <end position="522"/>
    </location>
</feature>
<feature type="repeat" description="LDL-receptor class B" evidence="12">
    <location>
        <begin position="1619"/>
        <end position="1662"/>
    </location>
</feature>
<organism evidence="17 18">
    <name type="scientific">Nesidiocoris tenuis</name>
    <dbReference type="NCBI Taxonomy" id="355587"/>
    <lineage>
        <taxon>Eukaryota</taxon>
        <taxon>Metazoa</taxon>
        <taxon>Ecdysozoa</taxon>
        <taxon>Arthropoda</taxon>
        <taxon>Hexapoda</taxon>
        <taxon>Insecta</taxon>
        <taxon>Pterygota</taxon>
        <taxon>Neoptera</taxon>
        <taxon>Paraneoptera</taxon>
        <taxon>Hemiptera</taxon>
        <taxon>Heteroptera</taxon>
        <taxon>Panheteroptera</taxon>
        <taxon>Cimicomorpha</taxon>
        <taxon>Miridae</taxon>
        <taxon>Dicyphina</taxon>
        <taxon>Nesidiocoris</taxon>
    </lineage>
</organism>
<dbReference type="SMART" id="SM00181">
    <property type="entry name" value="EGF"/>
    <property type="match status" value="6"/>
</dbReference>
<keyword evidence="5" id="KW-0677">Repeat</keyword>
<keyword evidence="7 14" id="KW-0472">Membrane</keyword>
<evidence type="ECO:0000256" key="10">
    <source>
        <dbReference type="ARBA" id="ARBA00023180"/>
    </source>
</evidence>
<keyword evidence="17" id="KW-0449">Lipoprotein</keyword>
<feature type="repeat" description="LDL-receptor class B" evidence="12">
    <location>
        <begin position="1048"/>
        <end position="1089"/>
    </location>
</feature>
<dbReference type="SUPFAM" id="SSF63825">
    <property type="entry name" value="YWTD domain"/>
    <property type="match status" value="4"/>
</dbReference>
<feature type="disulfide bond" evidence="11">
    <location>
        <begin position="274"/>
        <end position="286"/>
    </location>
</feature>
<feature type="disulfide bond" evidence="11">
    <location>
        <begin position="253"/>
        <end position="268"/>
    </location>
</feature>
<feature type="region of interest" description="Disordered" evidence="13">
    <location>
        <begin position="1930"/>
        <end position="1949"/>
    </location>
</feature>
<sequence length="1949" mass="218047">MYLANPLLVTVVVADGKDGQSPTDYGFQQAGTAVQVQARGAARQAIGRHYRPPSPDTVPKNQGMHNPLPPRFAQGFPMLGKQHPEDSRNAPNKDTRGPPIFKDKETFIPPPDSDGTDNDARDPDKAFLEETIILDLDEGADKCGGFCRGGEFLCTASCTCIPAAWRCDGEFDCVRGEDEAECSISYHMSQPCDNENHVKCPQTGRCIKKEWMCDGEDDCGDFSDETHCGPQVNCTLDDFECSNGLCIPKDWLCDGDNDCRDYSDEMNCSRNIECGEHEFECLDGSCISMAWRCDGDADCSDQSDEESCKPVEPQCKKGEIQCAYPRCVREEYRCDGDNDCGDWSDEDDCPKVAGGTCLEHEFRCESGKCINDKWRCDGEKDCENGEDEKDCKSTPPRNCTSDEFSCKIGTCIHKQWVCDGVQDCAEGEDELNCPSQCDTQTQFACAPSNSTVIGVHCIRKKQVCDGIKNCMKGEDELKCPTAMACSASTVKCQQMCILTHDQKHACACRRGYELASDGIRCEDVDECSFKTDPVCSHTCTNTIGSFVCGCNKGYDLRPDGFTCKARGNPPTLLFANRVDIRQVSLNNLKYTSIIRGLHNAIALDFHYAKMLIFWTDVSMNVIRKANVKGDNATDITRWGLDSPGGVAVDWIHDLLFWTDSGTRRVEVCTLEGDVRHVLVSQDMDKPRAIAVHPGEAFVFWTDWGPKPKIERLEMDGTHRMTIISHSIQWPNGLTIDYTADRIYWSDAKHHVIESSSFDGTSRRKVITKGLPHPFALTLFEDAIYWTDWNTKSISTANKATGSGFRTIHSELHFPMDIHSFHPQRQPNYTNHCGHDNGGCSHLCLPNRINFQCVCPLGLKLTRNNRTCDKTTDRMLLFARKKDLRIRSLTEGTPNYDVVIPVDGIKSALSLTWDAKSNTIFWTDVESSAISSAKVNGSDQTKIINNNIETPTGLAIDWVTDKIYWVDSGTKRIEVANLDGTMRSLLIWDGMDNPRDIVLEPMEGYMYWSDWGKKTIERAGMHGGNRSTFLSQNVSAANGLSIDYSAPTVRLYWTDHVLKTIEYSTLDGSERKVLRRDQMSPFGLEVFENIIIWTDSVSNSIYTADKNTGKSLDTLRTGLSGLMDLRVMEQWVSTHYEEPVMSKCEANNGGCSHLCLIAPNNERAACGCPIGIRLKDDGKTCHRTPSTWLAVAHRMDILQIALDFPYLVYVVLPLPELGSAVAVDVDRVTGELYWSDSAENVIQKADFNYGVATVVSDGLETCDGIAIDHIGRKIYWTEAENDNIQVCALSDCEVQRKILIWHQLDNPRAITLDYKLGLIFWTDWGNQPRIEQANMDGGNRMTLIDERVGWPNGLAVDNGKMYWTDAKLETIEMTSLKDPTQRTVLLSNLTHPYALALWEGFIFWTDWQTNAIHKVAVGSNDSSIVVSDITGPMDIKVIRENTTDNVANVCEPNNGGCSHLCLRNPKSYSCACPIGINLMKDNKTCYAQPFKFLLIAAKTSLVRISMDTQEKWLYTLPTTPSIEKAVAVDYHWNLSTIFYVDAQLNAIRGVNIPFSTQSWDVINNLSTPISIAVDWIANNLYWVETGISKIVVSRMDGTFKKILLTTVDEPGCIALFPQKGLMFWTSAGVTPKIERAYMDGSRRKVIHNTMLSQPNGLVIDYKMEKLYWSDYFEKKIEVSDLNGKNRLMVLPKPDVVGLTLLDGHLYWADRAKSRIVMADGITGRGEEALRGKINDALGMCAVTHEKQTGMNPCGVENGYCTHLCFFRGIHGYVCGCPDLVDNQCSTEPKIRVPLEERWIERLLIDDEPLDAPEQSEQSGFLFSTIIFCIIAFSFMVVTILIISLFYNRRRRRQRKYMYGGGRSVLTFSNPNYSASPSEAANNPSNDRRPFSWRKFRFEKTQDRGGVFNVHNCNHSDKSGSAEVVSLIPVPQQSPCPSPTPTNSIATTTKC</sequence>
<evidence type="ECO:0000256" key="9">
    <source>
        <dbReference type="ARBA" id="ARBA00023170"/>
    </source>
</evidence>
<evidence type="ECO:0000256" key="14">
    <source>
        <dbReference type="SAM" id="Phobius"/>
    </source>
</evidence>
<evidence type="ECO:0000313" key="17">
    <source>
        <dbReference type="EMBL" id="BES99345.1"/>
    </source>
</evidence>
<dbReference type="InterPro" id="IPR050778">
    <property type="entry name" value="Cueball_EGF_LRP_Nidogen"/>
</dbReference>
<feature type="disulfide bond" evidence="11">
    <location>
        <begin position="418"/>
        <end position="433"/>
    </location>
</feature>
<feature type="disulfide bond" evidence="11">
    <location>
        <begin position="241"/>
        <end position="259"/>
    </location>
</feature>
<keyword evidence="4 14" id="KW-0812">Transmembrane</keyword>
<dbReference type="PANTHER" id="PTHR46513">
    <property type="entry name" value="VITELLOGENIN RECEPTOR-LIKE PROTEIN-RELATED-RELATED"/>
    <property type="match status" value="1"/>
</dbReference>
<dbReference type="Pfam" id="PF00057">
    <property type="entry name" value="Ldl_recept_a"/>
    <property type="match status" value="7"/>
</dbReference>
<feature type="disulfide bond" evidence="11">
    <location>
        <begin position="167"/>
        <end position="182"/>
    </location>
</feature>
<dbReference type="CDD" id="cd00112">
    <property type="entry name" value="LDLa"/>
    <property type="match status" value="8"/>
</dbReference>